<reference evidence="2 3" key="1">
    <citation type="journal article" date="2013" name="Genome Announc.">
        <title>Complete genome sequence of Simiduia agarivorans SA1(T), a marine bacterium able to degrade a variety of polysaccharides.</title>
        <authorList>
            <person name="Lin S.Y."/>
            <person name="Shieh W.Y."/>
            <person name="Chen J.S."/>
            <person name="Tang S.L."/>
        </authorList>
    </citation>
    <scope>NUCLEOTIDE SEQUENCE [LARGE SCALE GENOMIC DNA]</scope>
    <source>
        <strain evidence="3">DSM 21679 / JCM 13881 / BCRC 17597 / SA1</strain>
    </source>
</reference>
<proteinExistence type="predicted"/>
<dbReference type="KEGG" id="saga:M5M_06675"/>
<dbReference type="STRING" id="1117647.M5M_06675"/>
<feature type="chain" id="PRO_5003878222" evidence="1">
    <location>
        <begin position="21"/>
        <end position="198"/>
    </location>
</feature>
<feature type="signal peptide" evidence="1">
    <location>
        <begin position="1"/>
        <end position="20"/>
    </location>
</feature>
<gene>
    <name evidence="2" type="ordered locus">M5M_06675</name>
</gene>
<dbReference type="HOGENOM" id="CLU_1377326_0_0_6"/>
<dbReference type="Proteomes" id="UP000000466">
    <property type="component" value="Chromosome"/>
</dbReference>
<protein>
    <submittedName>
        <fullName evidence="2">Uncharacterized protein</fullName>
    </submittedName>
</protein>
<dbReference type="EMBL" id="CP003746">
    <property type="protein sequence ID" value="AFU98530.1"/>
    <property type="molecule type" value="Genomic_DNA"/>
</dbReference>
<keyword evidence="1" id="KW-0732">Signal</keyword>
<sequence length="198" mass="20130">MKKQSLALVTMMALSGSVFAGEASVTPFVAGEAATAAGVNAAFDALVTAINDNNTRIAALEAAGASASVSGAQYQATVLGSLNRGDSTNLYITVGNYLQTYTMTFNEDATCSFTGQQEEGEVGLNGSVSSSSDPVSFDCTYAQTASNLTVTIPGDGDIAFTVSSDGSLLVGNNFVVESEGGSTSRSEANIFIGVRLAE</sequence>
<dbReference type="RefSeq" id="WP_015046703.1">
    <property type="nucleotide sequence ID" value="NC_018868.3"/>
</dbReference>
<accession>K4KJX2</accession>
<name>K4KJX2_SIMAS</name>
<keyword evidence="3" id="KW-1185">Reference proteome</keyword>
<evidence type="ECO:0000313" key="2">
    <source>
        <dbReference type="EMBL" id="AFU98530.1"/>
    </source>
</evidence>
<organism evidence="2 3">
    <name type="scientific">Simiduia agarivorans (strain DSM 21679 / JCM 13881 / BCRC 17597 / SA1)</name>
    <dbReference type="NCBI Taxonomy" id="1117647"/>
    <lineage>
        <taxon>Bacteria</taxon>
        <taxon>Pseudomonadati</taxon>
        <taxon>Pseudomonadota</taxon>
        <taxon>Gammaproteobacteria</taxon>
        <taxon>Cellvibrionales</taxon>
        <taxon>Cellvibrionaceae</taxon>
        <taxon>Simiduia</taxon>
    </lineage>
</organism>
<evidence type="ECO:0000313" key="3">
    <source>
        <dbReference type="Proteomes" id="UP000000466"/>
    </source>
</evidence>
<evidence type="ECO:0000256" key="1">
    <source>
        <dbReference type="SAM" id="SignalP"/>
    </source>
</evidence>
<dbReference type="eggNOG" id="ENOG5033GHG">
    <property type="taxonomic scope" value="Bacteria"/>
</dbReference>
<dbReference type="AlphaFoldDB" id="K4KJX2"/>